<dbReference type="Proteomes" id="UP000799770">
    <property type="component" value="Unassembled WGS sequence"/>
</dbReference>
<dbReference type="InterPro" id="IPR000209">
    <property type="entry name" value="Peptidase_S8/S53_dom"/>
</dbReference>
<keyword evidence="4" id="KW-0720">Serine protease</keyword>
<feature type="domain" description="Peptidase S8/S53" evidence="6">
    <location>
        <begin position="137"/>
        <end position="328"/>
    </location>
</feature>
<evidence type="ECO:0000256" key="5">
    <source>
        <dbReference type="PROSITE-ProRule" id="PRU01240"/>
    </source>
</evidence>
<evidence type="ECO:0000256" key="4">
    <source>
        <dbReference type="ARBA" id="ARBA00022825"/>
    </source>
</evidence>
<dbReference type="Gene3D" id="3.40.50.200">
    <property type="entry name" value="Peptidase S8/S53 domain"/>
    <property type="match status" value="1"/>
</dbReference>
<dbReference type="Pfam" id="PF00082">
    <property type="entry name" value="Peptidase_S8"/>
    <property type="match status" value="1"/>
</dbReference>
<dbReference type="PANTHER" id="PTHR43806">
    <property type="entry name" value="PEPTIDASE S8"/>
    <property type="match status" value="1"/>
</dbReference>
<dbReference type="OrthoDB" id="206201at2759"/>
<dbReference type="GO" id="GO:0004252">
    <property type="term" value="F:serine-type endopeptidase activity"/>
    <property type="evidence" value="ECO:0007669"/>
    <property type="project" value="InterPro"/>
</dbReference>
<comment type="caution">
    <text evidence="5">Lacks conserved residue(s) required for the propagation of feature annotation.</text>
</comment>
<dbReference type="InterPro" id="IPR015500">
    <property type="entry name" value="Peptidase_S8_subtilisin-rel"/>
</dbReference>
<comment type="similarity">
    <text evidence="1 5">Belongs to the peptidase S8 family.</text>
</comment>
<dbReference type="EMBL" id="ML977330">
    <property type="protein sequence ID" value="KAF2112642.1"/>
    <property type="molecule type" value="Genomic_DNA"/>
</dbReference>
<dbReference type="InterPro" id="IPR050131">
    <property type="entry name" value="Peptidase_S8_subtilisin-like"/>
</dbReference>
<keyword evidence="2" id="KW-0645">Protease</keyword>
<dbReference type="GO" id="GO:0006508">
    <property type="term" value="P:proteolysis"/>
    <property type="evidence" value="ECO:0007669"/>
    <property type="project" value="UniProtKB-KW"/>
</dbReference>
<evidence type="ECO:0000256" key="3">
    <source>
        <dbReference type="ARBA" id="ARBA00022801"/>
    </source>
</evidence>
<accession>A0A6A5YZP9</accession>
<dbReference type="PRINTS" id="PR00723">
    <property type="entry name" value="SUBTILISIN"/>
</dbReference>
<reference evidence="7" key="1">
    <citation type="journal article" date="2020" name="Stud. Mycol.">
        <title>101 Dothideomycetes genomes: a test case for predicting lifestyles and emergence of pathogens.</title>
        <authorList>
            <person name="Haridas S."/>
            <person name="Albert R."/>
            <person name="Binder M."/>
            <person name="Bloem J."/>
            <person name="Labutti K."/>
            <person name="Salamov A."/>
            <person name="Andreopoulos B."/>
            <person name="Baker S."/>
            <person name="Barry K."/>
            <person name="Bills G."/>
            <person name="Bluhm B."/>
            <person name="Cannon C."/>
            <person name="Castanera R."/>
            <person name="Culley D."/>
            <person name="Daum C."/>
            <person name="Ezra D."/>
            <person name="Gonzalez J."/>
            <person name="Henrissat B."/>
            <person name="Kuo A."/>
            <person name="Liang C."/>
            <person name="Lipzen A."/>
            <person name="Lutzoni F."/>
            <person name="Magnuson J."/>
            <person name="Mondo S."/>
            <person name="Nolan M."/>
            <person name="Ohm R."/>
            <person name="Pangilinan J."/>
            <person name="Park H.-J."/>
            <person name="Ramirez L."/>
            <person name="Alfaro M."/>
            <person name="Sun H."/>
            <person name="Tritt A."/>
            <person name="Yoshinaga Y."/>
            <person name="Zwiers L.-H."/>
            <person name="Turgeon B."/>
            <person name="Goodwin S."/>
            <person name="Spatafora J."/>
            <person name="Crous P."/>
            <person name="Grigoriev I."/>
        </authorList>
    </citation>
    <scope>NUCLEOTIDE SEQUENCE</scope>
    <source>
        <strain evidence="7">CBS 627.86</strain>
    </source>
</reference>
<organism evidence="7 8">
    <name type="scientific">Lophiotrema nucula</name>
    <dbReference type="NCBI Taxonomy" id="690887"/>
    <lineage>
        <taxon>Eukaryota</taxon>
        <taxon>Fungi</taxon>
        <taxon>Dikarya</taxon>
        <taxon>Ascomycota</taxon>
        <taxon>Pezizomycotina</taxon>
        <taxon>Dothideomycetes</taxon>
        <taxon>Pleosporomycetidae</taxon>
        <taxon>Pleosporales</taxon>
        <taxon>Lophiotremataceae</taxon>
        <taxon>Lophiotrema</taxon>
    </lineage>
</organism>
<dbReference type="PANTHER" id="PTHR43806:SF11">
    <property type="entry name" value="CEREVISIN-RELATED"/>
    <property type="match status" value="1"/>
</dbReference>
<proteinExistence type="inferred from homology"/>
<dbReference type="AlphaFoldDB" id="A0A6A5YZP9"/>
<dbReference type="InterPro" id="IPR023827">
    <property type="entry name" value="Peptidase_S8_Asp-AS"/>
</dbReference>
<evidence type="ECO:0000259" key="6">
    <source>
        <dbReference type="Pfam" id="PF00082"/>
    </source>
</evidence>
<gene>
    <name evidence="7" type="ORF">BDV96DRAFT_154777</name>
</gene>
<evidence type="ECO:0000313" key="7">
    <source>
        <dbReference type="EMBL" id="KAF2112642.1"/>
    </source>
</evidence>
<dbReference type="InterPro" id="IPR036852">
    <property type="entry name" value="Peptidase_S8/S53_dom_sf"/>
</dbReference>
<protein>
    <submittedName>
        <fullName evidence="7">Peptidase S8/S53 domain-containing protein</fullName>
    </submittedName>
</protein>
<evidence type="ECO:0000256" key="1">
    <source>
        <dbReference type="ARBA" id="ARBA00011073"/>
    </source>
</evidence>
<evidence type="ECO:0000256" key="2">
    <source>
        <dbReference type="ARBA" id="ARBA00022670"/>
    </source>
</evidence>
<name>A0A6A5YZP9_9PLEO</name>
<dbReference type="SUPFAM" id="SSF52743">
    <property type="entry name" value="Subtilisin-like"/>
    <property type="match status" value="1"/>
</dbReference>
<dbReference type="PROSITE" id="PS00136">
    <property type="entry name" value="SUBTILASE_ASP"/>
    <property type="match status" value="1"/>
</dbReference>
<keyword evidence="8" id="KW-1185">Reference proteome</keyword>
<keyword evidence="3" id="KW-0378">Hydrolase</keyword>
<evidence type="ECO:0000313" key="8">
    <source>
        <dbReference type="Proteomes" id="UP000799770"/>
    </source>
</evidence>
<dbReference type="PROSITE" id="PS51892">
    <property type="entry name" value="SUBTILASE"/>
    <property type="match status" value="1"/>
</dbReference>
<sequence>MVKLHEHHTLEAHFEHIGINLSATNLGLFEYHKTLHFYSVRIDEVTVHELIRHDPGVKFVEHDSVPTWDDNWQDGMVKPAPPFKKRSSRLAKRWKTWDSSWFWAIAQLNSWGVRDDIKNSDDNKAWFDSELLVTAGMGVDVYVMDTGILIDHDRLQLGDDTDEMNPPGGHARNFWRRYGPNEGFGDDDGHGTSVAGCVIHTAPWANIVNVKVYKASVRERATAMGDIIDEHNKRKKDKPDGFRGSVINMSWGSHPEVWKPLYADALQKASDAGIGLSTSAGNDDNNFGTTPCGYTKYIACVGASTKKYEKAKFSNYDGNVTLYAPGKDIWTASRDAKDKYVRTVLELCWISFE</sequence>